<evidence type="ECO:0000313" key="5">
    <source>
        <dbReference type="Proteomes" id="UP000515159"/>
    </source>
</evidence>
<dbReference type="CTD" id="636"/>
<feature type="coiled-coil region" evidence="3">
    <location>
        <begin position="10"/>
        <end position="72"/>
    </location>
</feature>
<dbReference type="AlphaFoldDB" id="A0A6P8RM93"/>
<feature type="coiled-coil region" evidence="3">
    <location>
        <begin position="123"/>
        <end position="258"/>
    </location>
</feature>
<dbReference type="GO" id="GO:0070507">
    <property type="term" value="P:regulation of microtubule cytoskeleton organization"/>
    <property type="evidence" value="ECO:0007669"/>
    <property type="project" value="TreeGrafter"/>
</dbReference>
<evidence type="ECO:0000256" key="1">
    <source>
        <dbReference type="ARBA" id="ARBA00010061"/>
    </source>
</evidence>
<dbReference type="GO" id="GO:0034452">
    <property type="term" value="F:dynactin binding"/>
    <property type="evidence" value="ECO:0007669"/>
    <property type="project" value="TreeGrafter"/>
</dbReference>
<keyword evidence="5" id="KW-1185">Reference proteome</keyword>
<feature type="coiled-coil region" evidence="3">
    <location>
        <begin position="323"/>
        <end position="357"/>
    </location>
</feature>
<sequence length="1063" mass="121265">MAEKEISPNVDHYKAEIERLTKELAETTHEKIQAAEYGLVVLEEKLTLKQQYDELEAEYDALRQELEQLKEAFGQSFSIHRKVAEDGETREETLLQESASKEAYYLGKILEMQNEVKQNRIVVTNIQGENERLITVVQDLKENNEILELQRIRMKDEIREYKFREARLLQDYSELEEENITLQKLVSTLKQNQVEYEGLKHEIKRFEEDAVLLNSQLEDAIRLKEIAEHQLEEALETLKNEREQKNNLRKELSQYINLNDSVYNNHINISVDGLKFVDDGGEPNNEDRMNGHIHGSHVKMNGDYRTPAVRKGECLHPVSDLFSELNISEIQKLRQQLVQVERERAILMTNLQASEIQLEHTKGALTEQHERVHRLTEHVNAMRRQQSNKESKTELDCERGRDSREEAHDYEVDINGVEILECKYKGAVTEMIDLKAELKALKEKYNKYVETYIEEKTKFETRIQIYDEQVSNLEKQSKENSERLINMEKDLQTMTSLANENHNTLNTAQDELVTFSEELAQLYHHVCLCNNETPNRVMLDYYRQSRVTRSGNLKGPDDTKGLLSPRLTRRGIASPAESRSLSDQVLKDSTDSSKEQSSAKAPTVSPVITAPPSSPVSDSSDIRKEPMNIYNLNAIIRDQIKHLQKAVDRSLQLSRQRTAAQELVPMIDKDKETLMEEILKLKSLLSTKREQIATLRAVLKANKQTAEIALANLKNKYENEKTMVTETMTKLRNELKALKEDAATFSSLRAMFATRCDEYVTQLDEMQRQLAAAEDEKKTLNSLLRMAIQQKLALTQRLEDLEFDHEQSRRSKGKLSKSKTGSPKQFPAPVPRHQLHSYCNSTFQTGQESNLLKSAAVAPRSSPSEASLPLLHQLPSTSNTGQLGSHYSSPQIQTLDQNYSHSATTPRSGQQKTFFNFTVAPLKTKDPVSLTAAPLRTRDPVPVTATLLCSRPKGNCYTPAATTSRSVQQQTKFTLSAAAPRSMYQVKHALHLIPEQTHMDSVSLNCTNPCSENTTIFNSYYEYPADSIGFLGAGIHTRSHIAERFKLPAECGPAANNPQREKL</sequence>
<dbReference type="GO" id="GO:0008093">
    <property type="term" value="F:cytoskeletal anchor activity"/>
    <property type="evidence" value="ECO:0007669"/>
    <property type="project" value="InterPro"/>
</dbReference>
<evidence type="ECO:0000313" key="6">
    <source>
        <dbReference type="RefSeq" id="XP_033806552.1"/>
    </source>
</evidence>
<feature type="region of interest" description="Disordered" evidence="4">
    <location>
        <begin position="804"/>
        <end position="833"/>
    </location>
</feature>
<dbReference type="GeneID" id="117363253"/>
<dbReference type="GO" id="GO:0070840">
    <property type="term" value="F:dynein complex binding"/>
    <property type="evidence" value="ECO:0007669"/>
    <property type="project" value="InterPro"/>
</dbReference>
<dbReference type="GO" id="GO:0072393">
    <property type="term" value="P:microtubule anchoring at microtubule organizing center"/>
    <property type="evidence" value="ECO:0007669"/>
    <property type="project" value="TreeGrafter"/>
</dbReference>
<feature type="region of interest" description="Disordered" evidence="4">
    <location>
        <begin position="852"/>
        <end position="889"/>
    </location>
</feature>
<evidence type="ECO:0000256" key="4">
    <source>
        <dbReference type="SAM" id="MobiDB-lite"/>
    </source>
</evidence>
<protein>
    <submittedName>
        <fullName evidence="6">Protein bicaudal D homolog 1 isoform X1</fullName>
    </submittedName>
</protein>
<dbReference type="Gene3D" id="6.10.250.2470">
    <property type="match status" value="1"/>
</dbReference>
<evidence type="ECO:0000256" key="2">
    <source>
        <dbReference type="ARBA" id="ARBA00023054"/>
    </source>
</evidence>
<dbReference type="PANTHER" id="PTHR31233">
    <property type="entry name" value="BICAUDAL D FAMILY MEMBER"/>
    <property type="match status" value="1"/>
</dbReference>
<dbReference type="RefSeq" id="XP_033806552.1">
    <property type="nucleotide sequence ID" value="XM_033950661.1"/>
</dbReference>
<feature type="coiled-coil region" evidence="3">
    <location>
        <begin position="671"/>
        <end position="790"/>
    </location>
</feature>
<dbReference type="KEGG" id="gsh:117363253"/>
<dbReference type="GO" id="GO:0005794">
    <property type="term" value="C:Golgi apparatus"/>
    <property type="evidence" value="ECO:0007669"/>
    <property type="project" value="TreeGrafter"/>
</dbReference>
<organism evidence="5 6">
    <name type="scientific">Geotrypetes seraphini</name>
    <name type="common">Gaboon caecilian</name>
    <name type="synonym">Caecilia seraphini</name>
    <dbReference type="NCBI Taxonomy" id="260995"/>
    <lineage>
        <taxon>Eukaryota</taxon>
        <taxon>Metazoa</taxon>
        <taxon>Chordata</taxon>
        <taxon>Craniata</taxon>
        <taxon>Vertebrata</taxon>
        <taxon>Euteleostomi</taxon>
        <taxon>Amphibia</taxon>
        <taxon>Gymnophiona</taxon>
        <taxon>Geotrypetes</taxon>
    </lineage>
</organism>
<dbReference type="OrthoDB" id="10069295at2759"/>
<dbReference type="PANTHER" id="PTHR31233:SF3">
    <property type="entry name" value="PROTEIN BICAUDAL D HOMOLOG 1"/>
    <property type="match status" value="1"/>
</dbReference>
<dbReference type="InParanoid" id="A0A6P8RM93"/>
<dbReference type="GO" id="GO:0045505">
    <property type="term" value="F:dynein intermediate chain binding"/>
    <property type="evidence" value="ECO:0007669"/>
    <property type="project" value="TreeGrafter"/>
</dbReference>
<keyword evidence="2 3" id="KW-0175">Coiled coil</keyword>
<dbReference type="GO" id="GO:0005829">
    <property type="term" value="C:cytosol"/>
    <property type="evidence" value="ECO:0007669"/>
    <property type="project" value="TreeGrafter"/>
</dbReference>
<reference evidence="6" key="1">
    <citation type="submission" date="2025-08" db="UniProtKB">
        <authorList>
            <consortium name="RefSeq"/>
        </authorList>
    </citation>
    <scope>IDENTIFICATION</scope>
</reference>
<accession>A0A6P8RM93</accession>
<feature type="region of interest" description="Disordered" evidence="4">
    <location>
        <begin position="382"/>
        <end position="402"/>
    </location>
</feature>
<feature type="compositionally biased region" description="Polar residues" evidence="4">
    <location>
        <begin position="874"/>
        <end position="889"/>
    </location>
</feature>
<dbReference type="InterPro" id="IPR018477">
    <property type="entry name" value="BICD"/>
</dbReference>
<gene>
    <name evidence="6" type="primary">BICD1</name>
</gene>
<feature type="coiled-coil region" evidence="3">
    <location>
        <begin position="424"/>
        <end position="490"/>
    </location>
</feature>
<proteinExistence type="inferred from homology"/>
<feature type="region of interest" description="Disordered" evidence="4">
    <location>
        <begin position="549"/>
        <end position="622"/>
    </location>
</feature>
<dbReference type="Pfam" id="PF09730">
    <property type="entry name" value="BicD"/>
    <property type="match status" value="1"/>
</dbReference>
<comment type="similarity">
    <text evidence="1">Belongs to the BicD family.</text>
</comment>
<name>A0A6P8RM93_GEOSA</name>
<evidence type="ECO:0000256" key="3">
    <source>
        <dbReference type="SAM" id="Coils"/>
    </source>
</evidence>
<feature type="compositionally biased region" description="Basic and acidic residues" evidence="4">
    <location>
        <begin position="387"/>
        <end position="402"/>
    </location>
</feature>
<dbReference type="Proteomes" id="UP000515159">
    <property type="component" value="Chromosome 7"/>
</dbReference>
<dbReference type="GO" id="GO:0048260">
    <property type="term" value="P:positive regulation of receptor-mediated endocytosis"/>
    <property type="evidence" value="ECO:0007669"/>
    <property type="project" value="TreeGrafter"/>
</dbReference>
<dbReference type="FunCoup" id="A0A6P8RM93">
    <property type="interactions" value="1955"/>
</dbReference>
<feature type="compositionally biased region" description="Basic and acidic residues" evidence="4">
    <location>
        <begin position="585"/>
        <end position="594"/>
    </location>
</feature>